<reference evidence="3 4" key="1">
    <citation type="submission" date="2019-07" db="EMBL/GenBank/DDBJ databases">
        <title>Whole genome shotgun sequence of Thiobacillus plumbophilus NBRC 107929.</title>
        <authorList>
            <person name="Hosoyama A."/>
            <person name="Uohara A."/>
            <person name="Ohji S."/>
            <person name="Ichikawa N."/>
        </authorList>
    </citation>
    <scope>NUCLEOTIDE SEQUENCE [LARGE SCALE GENOMIC DNA]</scope>
    <source>
        <strain evidence="3 4">NBRC 107929</strain>
    </source>
</reference>
<sequence>MHFDKVIRVGDFPVLQTTSRELAMHLLDSLQRKRRLMLFFANTNFVVKCRGLSARMCKESVLIVNDGVGMDIAAWLIHRSRFKENLNGTDFTPYLFSQSGKPLRIFMLGGKPAVLQKAADHLARRLGQEVVGVRDGYQGINDPHLLEIINAASPDVILVALGNPLQEEWILNSREALDAGVIIGVGALFDFWAGDKPRAPVFVQKVRLEWFYRLLLEPRRLLRRYTVDIVRFLFHCYKCRERRPG</sequence>
<dbReference type="CDD" id="cd06533">
    <property type="entry name" value="Glyco_transf_WecG_TagA"/>
    <property type="match status" value="1"/>
</dbReference>
<dbReference type="EMBL" id="BKAD01000010">
    <property type="protein sequence ID" value="GEP30019.1"/>
    <property type="molecule type" value="Genomic_DNA"/>
</dbReference>
<organism evidence="3 4">
    <name type="scientific">Sulfuriferula plumbiphila</name>
    <dbReference type="NCBI Taxonomy" id="171865"/>
    <lineage>
        <taxon>Bacteria</taxon>
        <taxon>Pseudomonadati</taxon>
        <taxon>Pseudomonadota</taxon>
        <taxon>Betaproteobacteria</taxon>
        <taxon>Nitrosomonadales</taxon>
        <taxon>Sulfuricellaceae</taxon>
        <taxon>Sulfuriferula</taxon>
    </lineage>
</organism>
<evidence type="ECO:0000256" key="1">
    <source>
        <dbReference type="ARBA" id="ARBA00022676"/>
    </source>
</evidence>
<evidence type="ECO:0000256" key="2">
    <source>
        <dbReference type="ARBA" id="ARBA00022679"/>
    </source>
</evidence>
<evidence type="ECO:0000313" key="3">
    <source>
        <dbReference type="EMBL" id="GEP30019.1"/>
    </source>
</evidence>
<dbReference type="InterPro" id="IPR004629">
    <property type="entry name" value="WecG_TagA_CpsF"/>
</dbReference>
<dbReference type="AlphaFoldDB" id="A0A512L6B9"/>
<name>A0A512L6B9_9PROT</name>
<dbReference type="PANTHER" id="PTHR34136:SF1">
    <property type="entry name" value="UDP-N-ACETYL-D-MANNOSAMINURONIC ACID TRANSFERASE"/>
    <property type="match status" value="1"/>
</dbReference>
<proteinExistence type="predicted"/>
<keyword evidence="4" id="KW-1185">Reference proteome</keyword>
<dbReference type="Pfam" id="PF03808">
    <property type="entry name" value="Glyco_tran_WecG"/>
    <property type="match status" value="1"/>
</dbReference>
<comment type="caution">
    <text evidence="3">The sequence shown here is derived from an EMBL/GenBank/DDBJ whole genome shotgun (WGS) entry which is preliminary data.</text>
</comment>
<protein>
    <submittedName>
        <fullName evidence="3">GumM protein</fullName>
    </submittedName>
</protein>
<accession>A0A512L6B9</accession>
<dbReference type="GO" id="GO:0016758">
    <property type="term" value="F:hexosyltransferase activity"/>
    <property type="evidence" value="ECO:0007669"/>
    <property type="project" value="TreeGrafter"/>
</dbReference>
<gene>
    <name evidence="3" type="primary">gumM</name>
    <name evidence="3" type="ORF">TPL01_11570</name>
</gene>
<dbReference type="NCBIfam" id="TIGR00696">
    <property type="entry name" value="wecG_tagA_cpsF"/>
    <property type="match status" value="1"/>
</dbReference>
<evidence type="ECO:0000313" key="4">
    <source>
        <dbReference type="Proteomes" id="UP000321337"/>
    </source>
</evidence>
<dbReference type="OrthoDB" id="433681at2"/>
<dbReference type="RefSeq" id="WP_147071684.1">
    <property type="nucleotide sequence ID" value="NZ_AP021884.1"/>
</dbReference>
<keyword evidence="1" id="KW-0328">Glycosyltransferase</keyword>
<dbReference type="Proteomes" id="UP000321337">
    <property type="component" value="Unassembled WGS sequence"/>
</dbReference>
<dbReference type="PANTHER" id="PTHR34136">
    <property type="match status" value="1"/>
</dbReference>
<keyword evidence="2" id="KW-0808">Transferase</keyword>